<keyword evidence="4" id="KW-1185">Reference proteome</keyword>
<sequence length="212" mass="23064">MPGDGHLSVSRFGGERIRPQTERSPLRSRLAAWPSLLMIIVAAVFGGWLVDLNDRYEGEVRFVDHTYPAGETVPLEDLQIRQIDLAAAENVDGLSSPGALVVILRFRVENHGTGPEGISHINLVDPAGYTFVSENSAPQVAAGFATTFDLAFLVDPDHLQGLQVQLDNSGIYTFADERTEIDLGIDEVRAAQLRESARGLVVESRADEVEGL</sequence>
<keyword evidence="2" id="KW-0472">Membrane</keyword>
<evidence type="ECO:0000256" key="2">
    <source>
        <dbReference type="SAM" id="Phobius"/>
    </source>
</evidence>
<proteinExistence type="predicted"/>
<name>A0A4R7J1I3_9ACTN</name>
<comment type="caution">
    <text evidence="3">The sequence shown here is derived from an EMBL/GenBank/DDBJ whole genome shotgun (WGS) entry which is preliminary data.</text>
</comment>
<dbReference type="Proteomes" id="UP000295371">
    <property type="component" value="Unassembled WGS sequence"/>
</dbReference>
<keyword evidence="2" id="KW-0812">Transmembrane</keyword>
<evidence type="ECO:0000256" key="1">
    <source>
        <dbReference type="SAM" id="MobiDB-lite"/>
    </source>
</evidence>
<reference evidence="3 4" key="1">
    <citation type="submission" date="2019-03" db="EMBL/GenBank/DDBJ databases">
        <title>Genomic Encyclopedia of Archaeal and Bacterial Type Strains, Phase II (KMG-II): from individual species to whole genera.</title>
        <authorList>
            <person name="Goeker M."/>
        </authorList>
    </citation>
    <scope>NUCLEOTIDE SEQUENCE [LARGE SCALE GENOMIC DNA]</scope>
    <source>
        <strain evidence="3 4">DSM 24323</strain>
    </source>
</reference>
<gene>
    <name evidence="3" type="ORF">CLV29_2421</name>
</gene>
<feature type="transmembrane region" description="Helical" evidence="2">
    <location>
        <begin position="30"/>
        <end position="50"/>
    </location>
</feature>
<organism evidence="3 4">
    <name type="scientific">Naumannella halotolerans</name>
    <dbReference type="NCBI Taxonomy" id="993414"/>
    <lineage>
        <taxon>Bacteria</taxon>
        <taxon>Bacillati</taxon>
        <taxon>Actinomycetota</taxon>
        <taxon>Actinomycetes</taxon>
        <taxon>Propionibacteriales</taxon>
        <taxon>Propionibacteriaceae</taxon>
        <taxon>Naumannella</taxon>
    </lineage>
</organism>
<dbReference type="EMBL" id="SOAW01000002">
    <property type="protein sequence ID" value="TDT31012.1"/>
    <property type="molecule type" value="Genomic_DNA"/>
</dbReference>
<evidence type="ECO:0000313" key="4">
    <source>
        <dbReference type="Proteomes" id="UP000295371"/>
    </source>
</evidence>
<protein>
    <submittedName>
        <fullName evidence="3">Uncharacterized protein</fullName>
    </submittedName>
</protein>
<accession>A0A4R7J1I3</accession>
<feature type="region of interest" description="Disordered" evidence="1">
    <location>
        <begin position="1"/>
        <end position="20"/>
    </location>
</feature>
<dbReference type="AlphaFoldDB" id="A0A4R7J1I3"/>
<evidence type="ECO:0000313" key="3">
    <source>
        <dbReference type="EMBL" id="TDT31012.1"/>
    </source>
</evidence>
<dbReference type="RefSeq" id="WP_133755337.1">
    <property type="nucleotide sequence ID" value="NZ_SOAW01000002.1"/>
</dbReference>
<keyword evidence="2" id="KW-1133">Transmembrane helix</keyword>